<dbReference type="OrthoDB" id="3364069at2759"/>
<feature type="region of interest" description="Disordered" evidence="1">
    <location>
        <begin position="454"/>
        <end position="477"/>
    </location>
</feature>
<evidence type="ECO:0000256" key="1">
    <source>
        <dbReference type="SAM" id="MobiDB-lite"/>
    </source>
</evidence>
<sequence>MAALSQQQYHQQSAPLVTASDQEAHTPLAVPRDDIAMEAPEELETGMSDFSFVASDCSVLLDRRSYWRLFVRHLLSLLPALSLVIALAFAAHHVPCELPLQNSTGEDTVARCDEALHTGLTLAASLIGGVAWLAAWSLRSASWLIASYFAAFPHVGYAEIDPIATSLVSIFIRTACIEALRLCSLAVGYGLFIAEATINPKVADHSLVPADVAFAATDEFAYSTMRLHDAFVLRARDPRFSIAIWVSFGWAVAETAIGCVQILQQLSLYASPLEVPLRSSSILPVVLAPANTLSPKPLRAPPRWPAPAGRQQRGGLDSSVDTVLRGSATGDGKAGKNDGAAALSLNLSCNEETGAIPASLPSPKLAPATEDPSAQLQHARDELARLTRRDIPQYGAADGAAASTSGAIATPAADQGTTHPCKAAAPAILVGNLIGDEAQSSHSAQLITSPVQAADTDGRTWKGEYEDEDEEEEAELPELDADEIEEERFEELLRRRQRDELEDTLGVPLPDVPVTLCLLWRVDGVLFNLGASLIIAAALARGQGPLHVRPLHSALTSSLQAPQHGDDAHSVPLLPELHTYATSVVVIFLVHSALSSIWQLSVPRFGFALVTYSSLIIALALVLIGLAQWGVLV</sequence>
<feature type="region of interest" description="Disordered" evidence="1">
    <location>
        <begin position="354"/>
        <end position="378"/>
    </location>
</feature>
<feature type="transmembrane region" description="Helical" evidence="2">
    <location>
        <begin position="115"/>
        <end position="135"/>
    </location>
</feature>
<dbReference type="STRING" id="1037660.A0A066VBD5"/>
<dbReference type="AlphaFoldDB" id="A0A066VBD5"/>
<dbReference type="EMBL" id="JMSN01000191">
    <property type="protein sequence ID" value="KDN35855.1"/>
    <property type="molecule type" value="Genomic_DNA"/>
</dbReference>
<feature type="compositionally biased region" description="Polar residues" evidence="1">
    <location>
        <begin position="1"/>
        <end position="21"/>
    </location>
</feature>
<feature type="compositionally biased region" description="Low complexity" evidence="1">
    <location>
        <begin position="355"/>
        <end position="368"/>
    </location>
</feature>
<dbReference type="RefSeq" id="XP_013239883.1">
    <property type="nucleotide sequence ID" value="XM_013384429.1"/>
</dbReference>
<reference evidence="3 4" key="1">
    <citation type="submission" date="2014-05" db="EMBL/GenBank/DDBJ databases">
        <title>Draft genome sequence of a rare smut relative, Tilletiaria anomala UBC 951.</title>
        <authorList>
            <consortium name="DOE Joint Genome Institute"/>
            <person name="Toome M."/>
            <person name="Kuo A."/>
            <person name="Henrissat B."/>
            <person name="Lipzen A."/>
            <person name="Tritt A."/>
            <person name="Yoshinaga Y."/>
            <person name="Zane M."/>
            <person name="Barry K."/>
            <person name="Grigoriev I.V."/>
            <person name="Spatafora J.W."/>
            <person name="Aimea M.C."/>
        </authorList>
    </citation>
    <scope>NUCLEOTIDE SEQUENCE [LARGE SCALE GENOMIC DNA]</scope>
    <source>
        <strain evidence="3 4">UBC 951</strain>
    </source>
</reference>
<dbReference type="InParanoid" id="A0A066VBD5"/>
<keyword evidence="2" id="KW-0812">Transmembrane</keyword>
<feature type="transmembrane region" description="Helical" evidence="2">
    <location>
        <begin position="605"/>
        <end position="631"/>
    </location>
</feature>
<gene>
    <name evidence="3" type="ORF">K437DRAFT_260283</name>
</gene>
<feature type="region of interest" description="Disordered" evidence="1">
    <location>
        <begin position="294"/>
        <end position="337"/>
    </location>
</feature>
<evidence type="ECO:0000313" key="4">
    <source>
        <dbReference type="Proteomes" id="UP000027361"/>
    </source>
</evidence>
<evidence type="ECO:0000256" key="2">
    <source>
        <dbReference type="SAM" id="Phobius"/>
    </source>
</evidence>
<feature type="transmembrane region" description="Helical" evidence="2">
    <location>
        <begin position="242"/>
        <end position="263"/>
    </location>
</feature>
<keyword evidence="2" id="KW-1133">Transmembrane helix</keyword>
<keyword evidence="4" id="KW-1185">Reference proteome</keyword>
<accession>A0A066VBD5</accession>
<organism evidence="3 4">
    <name type="scientific">Tilletiaria anomala (strain ATCC 24038 / CBS 436.72 / UBC 951)</name>
    <dbReference type="NCBI Taxonomy" id="1037660"/>
    <lineage>
        <taxon>Eukaryota</taxon>
        <taxon>Fungi</taxon>
        <taxon>Dikarya</taxon>
        <taxon>Basidiomycota</taxon>
        <taxon>Ustilaginomycotina</taxon>
        <taxon>Exobasidiomycetes</taxon>
        <taxon>Georgefischeriales</taxon>
        <taxon>Tilletiariaceae</taxon>
        <taxon>Tilletiaria</taxon>
    </lineage>
</organism>
<dbReference type="GeneID" id="25265507"/>
<keyword evidence="2" id="KW-0472">Membrane</keyword>
<evidence type="ECO:0000313" key="3">
    <source>
        <dbReference type="EMBL" id="KDN35855.1"/>
    </source>
</evidence>
<feature type="transmembrane region" description="Helical" evidence="2">
    <location>
        <begin position="577"/>
        <end position="598"/>
    </location>
</feature>
<feature type="compositionally biased region" description="Acidic residues" evidence="1">
    <location>
        <begin position="465"/>
        <end position="477"/>
    </location>
</feature>
<dbReference type="Proteomes" id="UP000027361">
    <property type="component" value="Unassembled WGS sequence"/>
</dbReference>
<dbReference type="HOGENOM" id="CLU_521945_0_0_1"/>
<name>A0A066VBD5_TILAU</name>
<feature type="transmembrane region" description="Helical" evidence="2">
    <location>
        <begin position="74"/>
        <end position="95"/>
    </location>
</feature>
<feature type="region of interest" description="Disordered" evidence="1">
    <location>
        <begin position="1"/>
        <end position="23"/>
    </location>
</feature>
<proteinExistence type="predicted"/>
<protein>
    <submittedName>
        <fullName evidence="3">Uncharacterized protein</fullName>
    </submittedName>
</protein>
<comment type="caution">
    <text evidence="3">The sequence shown here is derived from an EMBL/GenBank/DDBJ whole genome shotgun (WGS) entry which is preliminary data.</text>
</comment>